<dbReference type="NCBIfam" id="NF000839">
    <property type="entry name" value="PRK00071.1-1"/>
    <property type="match status" value="1"/>
</dbReference>
<dbReference type="CDD" id="cd02165">
    <property type="entry name" value="NMNAT"/>
    <property type="match status" value="1"/>
</dbReference>
<keyword evidence="7 11" id="KW-0547">Nucleotide-binding</keyword>
<comment type="similarity">
    <text evidence="3 11">Belongs to the NadD family.</text>
</comment>
<organism evidence="13 14">
    <name type="scientific">Legionella busanensis</name>
    <dbReference type="NCBI Taxonomy" id="190655"/>
    <lineage>
        <taxon>Bacteria</taxon>
        <taxon>Pseudomonadati</taxon>
        <taxon>Pseudomonadota</taxon>
        <taxon>Gammaproteobacteria</taxon>
        <taxon>Legionellales</taxon>
        <taxon>Legionellaceae</taxon>
        <taxon>Legionella</taxon>
    </lineage>
</organism>
<dbReference type="PANTHER" id="PTHR39321:SF3">
    <property type="entry name" value="PHOSPHOPANTETHEINE ADENYLYLTRANSFERASE"/>
    <property type="match status" value="1"/>
</dbReference>
<evidence type="ECO:0000259" key="12">
    <source>
        <dbReference type="Pfam" id="PF01467"/>
    </source>
</evidence>
<dbReference type="HAMAP" id="MF_00244">
    <property type="entry name" value="NaMN_adenylyltr"/>
    <property type="match status" value="1"/>
</dbReference>
<keyword evidence="5 11" id="KW-0808">Transferase</keyword>
<evidence type="ECO:0000256" key="1">
    <source>
        <dbReference type="ARBA" id="ARBA00002324"/>
    </source>
</evidence>
<evidence type="ECO:0000256" key="11">
    <source>
        <dbReference type="HAMAP-Rule" id="MF_00244"/>
    </source>
</evidence>
<dbReference type="OrthoDB" id="5295945at2"/>
<dbReference type="Proteomes" id="UP000254794">
    <property type="component" value="Unassembled WGS sequence"/>
</dbReference>
<name>A0A378JLT5_9GAMM</name>
<evidence type="ECO:0000256" key="6">
    <source>
        <dbReference type="ARBA" id="ARBA00022695"/>
    </source>
</evidence>
<accession>A0A378JLT5</accession>
<protein>
    <recommendedName>
        <fullName evidence="11">Probable nicotinate-nucleotide adenylyltransferase</fullName>
        <ecNumber evidence="11">2.7.7.18</ecNumber>
    </recommendedName>
    <alternativeName>
        <fullName evidence="11">Deamido-NAD(+) diphosphorylase</fullName>
    </alternativeName>
    <alternativeName>
        <fullName evidence="11">Deamido-NAD(+) pyrophosphorylase</fullName>
    </alternativeName>
    <alternativeName>
        <fullName evidence="11">Nicotinate mononucleotide adenylyltransferase</fullName>
        <shortName evidence="11">NaMN adenylyltransferase</shortName>
    </alternativeName>
</protein>
<gene>
    <name evidence="11 13" type="primary">nadD</name>
    <name evidence="13" type="ORF">NCTC13316_01358</name>
</gene>
<dbReference type="EMBL" id="UGOD01000001">
    <property type="protein sequence ID" value="STX51263.1"/>
    <property type="molecule type" value="Genomic_DNA"/>
</dbReference>
<keyword evidence="4 11" id="KW-0662">Pyridine nucleotide biosynthesis</keyword>
<comment type="pathway">
    <text evidence="2 11">Cofactor biosynthesis; NAD(+) biosynthesis; deamido-NAD(+) from nicotinate D-ribonucleotide: step 1/1.</text>
</comment>
<evidence type="ECO:0000256" key="3">
    <source>
        <dbReference type="ARBA" id="ARBA00009014"/>
    </source>
</evidence>
<comment type="catalytic activity">
    <reaction evidence="10 11">
        <text>nicotinate beta-D-ribonucleotide + ATP + H(+) = deamido-NAD(+) + diphosphate</text>
        <dbReference type="Rhea" id="RHEA:22860"/>
        <dbReference type="ChEBI" id="CHEBI:15378"/>
        <dbReference type="ChEBI" id="CHEBI:30616"/>
        <dbReference type="ChEBI" id="CHEBI:33019"/>
        <dbReference type="ChEBI" id="CHEBI:57502"/>
        <dbReference type="ChEBI" id="CHEBI:58437"/>
        <dbReference type="EC" id="2.7.7.18"/>
    </reaction>
</comment>
<keyword evidence="8 11" id="KW-0067">ATP-binding</keyword>
<evidence type="ECO:0000313" key="13">
    <source>
        <dbReference type="EMBL" id="STX51263.1"/>
    </source>
</evidence>
<dbReference type="GO" id="GO:0005524">
    <property type="term" value="F:ATP binding"/>
    <property type="evidence" value="ECO:0007669"/>
    <property type="project" value="UniProtKB-KW"/>
</dbReference>
<evidence type="ECO:0000256" key="10">
    <source>
        <dbReference type="ARBA" id="ARBA00048721"/>
    </source>
</evidence>
<dbReference type="InterPro" id="IPR004821">
    <property type="entry name" value="Cyt_trans-like"/>
</dbReference>
<comment type="function">
    <text evidence="1 11">Catalyzes the reversible adenylation of nicotinate mononucleotide (NaMN) to nicotinic acid adenine dinucleotide (NaAD).</text>
</comment>
<evidence type="ECO:0000256" key="4">
    <source>
        <dbReference type="ARBA" id="ARBA00022642"/>
    </source>
</evidence>
<evidence type="ECO:0000256" key="8">
    <source>
        <dbReference type="ARBA" id="ARBA00022840"/>
    </source>
</evidence>
<dbReference type="InterPro" id="IPR014729">
    <property type="entry name" value="Rossmann-like_a/b/a_fold"/>
</dbReference>
<dbReference type="AlphaFoldDB" id="A0A378JLT5"/>
<dbReference type="SUPFAM" id="SSF52374">
    <property type="entry name" value="Nucleotidylyl transferase"/>
    <property type="match status" value="1"/>
</dbReference>
<dbReference type="Pfam" id="PF01467">
    <property type="entry name" value="CTP_transf_like"/>
    <property type="match status" value="1"/>
</dbReference>
<feature type="domain" description="Cytidyltransferase-like" evidence="12">
    <location>
        <begin position="6"/>
        <end position="187"/>
    </location>
</feature>
<keyword evidence="6 11" id="KW-0548">Nucleotidyltransferase</keyword>
<evidence type="ECO:0000256" key="5">
    <source>
        <dbReference type="ARBA" id="ARBA00022679"/>
    </source>
</evidence>
<dbReference type="InterPro" id="IPR005248">
    <property type="entry name" value="NadD/NMNAT"/>
</dbReference>
<proteinExistence type="inferred from homology"/>
<dbReference type="GO" id="GO:0009435">
    <property type="term" value="P:NAD+ biosynthetic process"/>
    <property type="evidence" value="ECO:0007669"/>
    <property type="project" value="UniProtKB-UniRule"/>
</dbReference>
<dbReference type="NCBIfam" id="TIGR00482">
    <property type="entry name" value="nicotinate (nicotinamide) nucleotide adenylyltransferase"/>
    <property type="match status" value="1"/>
</dbReference>
<sequence>MSNLIIFGGTFDPIHNGHINTAINVQNYFHFDRFIFLPCKVPVLKDNAQASTTQRLEMLRLAIEETNKSELHFEIDTREINRETPSYMVTTLEDYRAELGNTIAISLLLGIDAFATLPQWYQWGRLLQLANILVISRPGYQLKSQCLRDLLNEQETYKAKHIQKRAHGLIYQFNAGLYNLSSTAVRAKIKHDDSINSDLPISVGQYIKKNQVYR</sequence>
<evidence type="ECO:0000256" key="7">
    <source>
        <dbReference type="ARBA" id="ARBA00022741"/>
    </source>
</evidence>
<evidence type="ECO:0000256" key="2">
    <source>
        <dbReference type="ARBA" id="ARBA00005019"/>
    </source>
</evidence>
<dbReference type="EC" id="2.7.7.18" evidence="11"/>
<evidence type="ECO:0000256" key="9">
    <source>
        <dbReference type="ARBA" id="ARBA00023027"/>
    </source>
</evidence>
<reference evidence="13 14" key="1">
    <citation type="submission" date="2018-06" db="EMBL/GenBank/DDBJ databases">
        <authorList>
            <consortium name="Pathogen Informatics"/>
            <person name="Doyle S."/>
        </authorList>
    </citation>
    <scope>NUCLEOTIDE SEQUENCE [LARGE SCALE GENOMIC DNA]</scope>
    <source>
        <strain evidence="13 14">NCTC13316</strain>
    </source>
</reference>
<dbReference type="Gene3D" id="3.40.50.620">
    <property type="entry name" value="HUPs"/>
    <property type="match status" value="1"/>
</dbReference>
<dbReference type="RefSeq" id="WP_115330910.1">
    <property type="nucleotide sequence ID" value="NZ_CAAAHP010000001.1"/>
</dbReference>
<keyword evidence="9 11" id="KW-0520">NAD</keyword>
<dbReference type="GO" id="GO:0004515">
    <property type="term" value="F:nicotinate-nucleotide adenylyltransferase activity"/>
    <property type="evidence" value="ECO:0007669"/>
    <property type="project" value="UniProtKB-UniRule"/>
</dbReference>
<dbReference type="NCBIfam" id="TIGR00125">
    <property type="entry name" value="cyt_tran_rel"/>
    <property type="match status" value="1"/>
</dbReference>
<evidence type="ECO:0000313" key="14">
    <source>
        <dbReference type="Proteomes" id="UP000254794"/>
    </source>
</evidence>
<dbReference type="PANTHER" id="PTHR39321">
    <property type="entry name" value="NICOTINATE-NUCLEOTIDE ADENYLYLTRANSFERASE-RELATED"/>
    <property type="match status" value="1"/>
</dbReference>
<keyword evidence="14" id="KW-1185">Reference proteome</keyword>
<dbReference type="UniPathway" id="UPA00253">
    <property type="reaction ID" value="UER00332"/>
</dbReference>